<sequence length="141" mass="16196">MKTTVFLIAFIMVGMSYGQKAQFSDQTLQKFANAYKEVRNENMTFQLNMVTAIEDAGLTNDEFTEIHTLVKNPNAEKQPTAAQKRQYNQAFKNIQNLKKDIQETMERLIENNGLKLETYQAIAKASQNDKSLNDKIQKLIQ</sequence>
<feature type="coiled-coil region" evidence="1">
    <location>
        <begin position="80"/>
        <end position="111"/>
    </location>
</feature>
<dbReference type="AlphaFoldDB" id="A0A4U5TPJ0"/>
<feature type="domain" description="DUF4168" evidence="2">
    <location>
        <begin position="24"/>
        <end position="136"/>
    </location>
</feature>
<name>A0A4U5TPJ0_9FLAO</name>
<reference evidence="3 4" key="1">
    <citation type="submission" date="2019-04" db="EMBL/GenBank/DDBJ databases">
        <title>Psychroflexus halotolerans sp. nov., isolated from a marine solar saltern.</title>
        <authorList>
            <person name="Feng X."/>
        </authorList>
    </citation>
    <scope>NUCLEOTIDE SEQUENCE [LARGE SCALE GENOMIC DNA]</scope>
    <source>
        <strain evidence="3 4">WDS2C27</strain>
    </source>
</reference>
<proteinExistence type="predicted"/>
<evidence type="ECO:0000259" key="2">
    <source>
        <dbReference type="Pfam" id="PF13767"/>
    </source>
</evidence>
<gene>
    <name evidence="3" type="ORF">FCN74_07625</name>
</gene>
<evidence type="ECO:0000256" key="1">
    <source>
        <dbReference type="SAM" id="Coils"/>
    </source>
</evidence>
<dbReference type="EMBL" id="SWMU01000003">
    <property type="protein sequence ID" value="TKS55893.1"/>
    <property type="molecule type" value="Genomic_DNA"/>
</dbReference>
<comment type="caution">
    <text evidence="3">The sequence shown here is derived from an EMBL/GenBank/DDBJ whole genome shotgun (WGS) entry which is preliminary data.</text>
</comment>
<accession>A0A4U5TPJ0</accession>
<organism evidence="3 4">
    <name type="scientific">Mesohalobacter halotolerans</name>
    <dbReference type="NCBI Taxonomy" id="1883405"/>
    <lineage>
        <taxon>Bacteria</taxon>
        <taxon>Pseudomonadati</taxon>
        <taxon>Bacteroidota</taxon>
        <taxon>Flavobacteriia</taxon>
        <taxon>Flavobacteriales</taxon>
        <taxon>Flavobacteriaceae</taxon>
        <taxon>Mesohalobacter</taxon>
    </lineage>
</organism>
<dbReference type="InterPro" id="IPR025433">
    <property type="entry name" value="DUF4168"/>
</dbReference>
<dbReference type="Proteomes" id="UP000306552">
    <property type="component" value="Unassembled WGS sequence"/>
</dbReference>
<protein>
    <submittedName>
        <fullName evidence="3">DUF4168 domain-containing protein</fullName>
    </submittedName>
</protein>
<dbReference type="Pfam" id="PF13767">
    <property type="entry name" value="DUF4168"/>
    <property type="match status" value="1"/>
</dbReference>
<evidence type="ECO:0000313" key="3">
    <source>
        <dbReference type="EMBL" id="TKS55893.1"/>
    </source>
</evidence>
<keyword evidence="4" id="KW-1185">Reference proteome</keyword>
<keyword evidence="1" id="KW-0175">Coiled coil</keyword>
<dbReference type="RefSeq" id="WP_138932008.1">
    <property type="nucleotide sequence ID" value="NZ_SWMU01000003.1"/>
</dbReference>
<evidence type="ECO:0000313" key="4">
    <source>
        <dbReference type="Proteomes" id="UP000306552"/>
    </source>
</evidence>
<dbReference type="OrthoDB" id="9833935at2"/>